<comment type="caution">
    <text evidence="4">The sequence shown here is derived from an EMBL/GenBank/DDBJ whole genome shotgun (WGS) entry which is preliminary data.</text>
</comment>
<dbReference type="PANTHER" id="PTHR30061:SF50">
    <property type="entry name" value="MALTOSE_MALTODEXTRIN-BINDING PERIPLASMIC PROTEIN"/>
    <property type="match status" value="1"/>
</dbReference>
<sequence length="404" mass="44842">MVAMFSTVSAANVQVRISGWGGSDQPIIEEMLRLYVTPAMAKEGITVLYEPIADDFQRYIVNALSANTAPDLFYMDIFWAQSLIQAGQVEPLDNYIAKSKILKKEDFIPSLLDAFSYQGKVYGIPKDFNTLALFYNKDLFDLAGVAYPDENDTWDTLAKKLEAVSKLDGVYGLALQPEFARMGAFTYAAGFKTFDQNGKSNLFHPGFKAAFEWYTGLAKTRAGVMPADLGQSWGGGAFGTEEVAACIEGAWVIGHLKDQAPNLNYGTTFLPKDPSTGKRGNLIFCVAWGMNKDSKNKQAAFKVLEQLTSPEVQQWILERGLALPSRVALADNPYFKQNNREAQANYIVFRGASEGNVVPFSFGEYGGRWMDPINEALRAVMSGEMSVEEGLREAQYRLDQEMQR</sequence>
<comment type="similarity">
    <text evidence="1">Belongs to the bacterial solute-binding protein 1 family.</text>
</comment>
<dbReference type="Proteomes" id="UP000657177">
    <property type="component" value="Unassembled WGS sequence"/>
</dbReference>
<reference evidence="4" key="1">
    <citation type="submission" date="2020-06" db="EMBL/GenBank/DDBJ databases">
        <title>Novel chitinolytic bacterium.</title>
        <authorList>
            <person name="Ungkulpasvich U."/>
            <person name="Kosugi A."/>
            <person name="Uke A."/>
        </authorList>
    </citation>
    <scope>NUCLEOTIDE SEQUENCE</scope>
    <source>
        <strain evidence="4">UUS1-1</strain>
    </source>
</reference>
<accession>A0A8J6I4L7</accession>
<organism evidence="4 5">
    <name type="scientific">Capillibacterium thermochitinicola</name>
    <dbReference type="NCBI Taxonomy" id="2699427"/>
    <lineage>
        <taxon>Bacteria</taxon>
        <taxon>Bacillati</taxon>
        <taxon>Bacillota</taxon>
        <taxon>Capillibacterium</taxon>
    </lineage>
</organism>
<dbReference type="SUPFAM" id="SSF53850">
    <property type="entry name" value="Periplasmic binding protein-like II"/>
    <property type="match status" value="1"/>
</dbReference>
<dbReference type="GO" id="GO:0015768">
    <property type="term" value="P:maltose transport"/>
    <property type="evidence" value="ECO:0007669"/>
    <property type="project" value="TreeGrafter"/>
</dbReference>
<gene>
    <name evidence="4" type="ORF">G5B42_11275</name>
</gene>
<dbReference type="GO" id="GO:0042956">
    <property type="term" value="P:maltodextrin transmembrane transport"/>
    <property type="evidence" value="ECO:0007669"/>
    <property type="project" value="TreeGrafter"/>
</dbReference>
<dbReference type="InterPro" id="IPR006059">
    <property type="entry name" value="SBP"/>
</dbReference>
<dbReference type="Pfam" id="PF13416">
    <property type="entry name" value="SBP_bac_8"/>
    <property type="match status" value="1"/>
</dbReference>
<keyword evidence="3" id="KW-0732">Signal</keyword>
<dbReference type="PANTHER" id="PTHR30061">
    <property type="entry name" value="MALTOSE-BINDING PERIPLASMIC PROTEIN"/>
    <property type="match status" value="1"/>
</dbReference>
<dbReference type="Gene3D" id="3.40.190.10">
    <property type="entry name" value="Periplasmic binding protein-like II"/>
    <property type="match status" value="1"/>
</dbReference>
<evidence type="ECO:0000313" key="4">
    <source>
        <dbReference type="EMBL" id="MBA2134107.1"/>
    </source>
</evidence>
<evidence type="ECO:0000256" key="2">
    <source>
        <dbReference type="ARBA" id="ARBA00022448"/>
    </source>
</evidence>
<protein>
    <submittedName>
        <fullName evidence="4">ABC transporter substrate-binding protein</fullName>
    </submittedName>
</protein>
<keyword evidence="2" id="KW-0813">Transport</keyword>
<dbReference type="AlphaFoldDB" id="A0A8J6I4L7"/>
<proteinExistence type="inferred from homology"/>
<evidence type="ECO:0000256" key="1">
    <source>
        <dbReference type="ARBA" id="ARBA00008520"/>
    </source>
</evidence>
<dbReference type="GO" id="GO:1901982">
    <property type="term" value="F:maltose binding"/>
    <property type="evidence" value="ECO:0007669"/>
    <property type="project" value="TreeGrafter"/>
</dbReference>
<dbReference type="EMBL" id="JAAKDE010000057">
    <property type="protein sequence ID" value="MBA2134107.1"/>
    <property type="molecule type" value="Genomic_DNA"/>
</dbReference>
<name>A0A8J6I4L7_9FIRM</name>
<dbReference type="CDD" id="cd14748">
    <property type="entry name" value="PBP2_UgpB"/>
    <property type="match status" value="1"/>
</dbReference>
<evidence type="ECO:0000256" key="3">
    <source>
        <dbReference type="ARBA" id="ARBA00022729"/>
    </source>
</evidence>
<dbReference type="GO" id="GO:0055052">
    <property type="term" value="C:ATP-binding cassette (ABC) transporter complex, substrate-binding subunit-containing"/>
    <property type="evidence" value="ECO:0007669"/>
    <property type="project" value="TreeGrafter"/>
</dbReference>
<keyword evidence="5" id="KW-1185">Reference proteome</keyword>
<evidence type="ECO:0000313" key="5">
    <source>
        <dbReference type="Proteomes" id="UP000657177"/>
    </source>
</evidence>